<comment type="caution">
    <text evidence="2">The sequence shown here is derived from an EMBL/GenBank/DDBJ whole genome shotgun (WGS) entry which is preliminary data.</text>
</comment>
<keyword evidence="2" id="KW-0067">ATP-binding</keyword>
<keyword evidence="2" id="KW-0547">Nucleotide-binding</keyword>
<dbReference type="Gene3D" id="3.40.50.300">
    <property type="entry name" value="P-loop containing nucleotide triphosphate hydrolases"/>
    <property type="match status" value="1"/>
</dbReference>
<reference evidence="3" key="1">
    <citation type="submission" date="2023-07" db="EMBL/GenBank/DDBJ databases">
        <title>Isolating and identifying novel microbial strains from the Mariana Trench.</title>
        <authorList>
            <person name="Fu H."/>
        </authorList>
    </citation>
    <scope>NUCLEOTIDE SEQUENCE [LARGE SCALE GENOMIC DNA]</scope>
    <source>
        <strain evidence="3">T-y2</strain>
    </source>
</reference>
<evidence type="ECO:0000313" key="3">
    <source>
        <dbReference type="Proteomes" id="UP001182991"/>
    </source>
</evidence>
<dbReference type="RefSeq" id="WP_311400067.1">
    <property type="nucleotide sequence ID" value="NZ_JAVRBG010000001.1"/>
</dbReference>
<keyword evidence="3" id="KW-1185">Reference proteome</keyword>
<gene>
    <name evidence="2" type="ORF">RLT85_00405</name>
</gene>
<proteinExistence type="predicted"/>
<evidence type="ECO:0000259" key="1">
    <source>
        <dbReference type="Pfam" id="PF13521"/>
    </source>
</evidence>
<dbReference type="EMBL" id="JAVRBG010000001">
    <property type="protein sequence ID" value="MDT0293091.1"/>
    <property type="molecule type" value="Genomic_DNA"/>
</dbReference>
<dbReference type="SUPFAM" id="SSF52540">
    <property type="entry name" value="P-loop containing nucleoside triphosphate hydrolases"/>
    <property type="match status" value="1"/>
</dbReference>
<dbReference type="Proteomes" id="UP001182991">
    <property type="component" value="Unassembled WGS sequence"/>
</dbReference>
<organism evidence="2 3">
    <name type="scientific">Mesonia ostreae</name>
    <dbReference type="NCBI Taxonomy" id="861110"/>
    <lineage>
        <taxon>Bacteria</taxon>
        <taxon>Pseudomonadati</taxon>
        <taxon>Bacteroidota</taxon>
        <taxon>Flavobacteriia</taxon>
        <taxon>Flavobacteriales</taxon>
        <taxon>Flavobacteriaceae</taxon>
        <taxon>Mesonia</taxon>
    </lineage>
</organism>
<feature type="domain" description="NadR/Ttd14 AAA" evidence="1">
    <location>
        <begin position="6"/>
        <end position="170"/>
    </location>
</feature>
<dbReference type="InterPro" id="IPR038727">
    <property type="entry name" value="NadR/Ttd14_AAA_dom"/>
</dbReference>
<accession>A0ABU2KEF4</accession>
<sequence>MAKAQKILLIGGPGTGKSTIINRLEQMGYHCLSEISREIILTAQKEGTEQLFLTQPLRFSELLLEGRIKQHQKADQLAANYVFIDRGIPDITAYLDLARDKYPVLFDDANVEYKYDQVFILPIWEAIYISDNERYEDLEEAKKIQQQLIKTYTQLGYDLIEVPKSSVEQRVEFILTNTQTN</sequence>
<dbReference type="GO" id="GO:0005524">
    <property type="term" value="F:ATP binding"/>
    <property type="evidence" value="ECO:0007669"/>
    <property type="project" value="UniProtKB-KW"/>
</dbReference>
<protein>
    <submittedName>
        <fullName evidence="2">ATP-binding protein</fullName>
    </submittedName>
</protein>
<name>A0ABU2KEF4_9FLAO</name>
<dbReference type="Pfam" id="PF13521">
    <property type="entry name" value="AAA_28"/>
    <property type="match status" value="1"/>
</dbReference>
<dbReference type="InterPro" id="IPR027417">
    <property type="entry name" value="P-loop_NTPase"/>
</dbReference>
<evidence type="ECO:0000313" key="2">
    <source>
        <dbReference type="EMBL" id="MDT0293091.1"/>
    </source>
</evidence>